<gene>
    <name evidence="2" type="ORF">N7469_000154</name>
</gene>
<proteinExistence type="predicted"/>
<reference evidence="2" key="2">
    <citation type="journal article" date="2023" name="IMA Fungus">
        <title>Comparative genomic study of the Penicillium genus elucidates a diverse pangenome and 15 lateral gene transfer events.</title>
        <authorList>
            <person name="Petersen C."/>
            <person name="Sorensen T."/>
            <person name="Nielsen M.R."/>
            <person name="Sondergaard T.E."/>
            <person name="Sorensen J.L."/>
            <person name="Fitzpatrick D.A."/>
            <person name="Frisvad J.C."/>
            <person name="Nielsen K.L."/>
        </authorList>
    </citation>
    <scope>NUCLEOTIDE SEQUENCE</scope>
    <source>
        <strain evidence="2">IBT 23319</strain>
    </source>
</reference>
<dbReference type="EMBL" id="JAPQKT010000001">
    <property type="protein sequence ID" value="KAJ5241827.1"/>
    <property type="molecule type" value="Genomic_DNA"/>
</dbReference>
<sequence>MGGVGDGYGNGDDVGKRPKRQTRKNLTPSTPILKAEYLPSKITDALFYLSKGLFAAQGCFKFSIVASEDHTTRILYA</sequence>
<protein>
    <submittedName>
        <fullName evidence="2">Uncharacterized protein</fullName>
    </submittedName>
</protein>
<organism evidence="2 3">
    <name type="scientific">Penicillium citrinum</name>
    <dbReference type="NCBI Taxonomy" id="5077"/>
    <lineage>
        <taxon>Eukaryota</taxon>
        <taxon>Fungi</taxon>
        <taxon>Dikarya</taxon>
        <taxon>Ascomycota</taxon>
        <taxon>Pezizomycotina</taxon>
        <taxon>Eurotiomycetes</taxon>
        <taxon>Eurotiomycetidae</taxon>
        <taxon>Eurotiales</taxon>
        <taxon>Aspergillaceae</taxon>
        <taxon>Penicillium</taxon>
    </lineage>
</organism>
<dbReference type="GeneID" id="81378241"/>
<comment type="caution">
    <text evidence="2">The sequence shown here is derived from an EMBL/GenBank/DDBJ whole genome shotgun (WGS) entry which is preliminary data.</text>
</comment>
<evidence type="ECO:0000313" key="2">
    <source>
        <dbReference type="EMBL" id="KAJ5241827.1"/>
    </source>
</evidence>
<name>A0A9W9PD38_PENCI</name>
<accession>A0A9W9PD38</accession>
<keyword evidence="3" id="KW-1185">Reference proteome</keyword>
<dbReference type="AlphaFoldDB" id="A0A9W9PD38"/>
<evidence type="ECO:0000313" key="3">
    <source>
        <dbReference type="Proteomes" id="UP001147733"/>
    </source>
</evidence>
<dbReference type="RefSeq" id="XP_056504831.1">
    <property type="nucleotide sequence ID" value="XM_056639074.1"/>
</dbReference>
<feature type="compositionally biased region" description="Gly residues" evidence="1">
    <location>
        <begin position="1"/>
        <end position="12"/>
    </location>
</feature>
<reference evidence="2" key="1">
    <citation type="submission" date="2022-11" db="EMBL/GenBank/DDBJ databases">
        <authorList>
            <person name="Petersen C."/>
        </authorList>
    </citation>
    <scope>NUCLEOTIDE SEQUENCE</scope>
    <source>
        <strain evidence="2">IBT 23319</strain>
    </source>
</reference>
<dbReference type="Proteomes" id="UP001147733">
    <property type="component" value="Unassembled WGS sequence"/>
</dbReference>
<evidence type="ECO:0000256" key="1">
    <source>
        <dbReference type="SAM" id="MobiDB-lite"/>
    </source>
</evidence>
<feature type="region of interest" description="Disordered" evidence="1">
    <location>
        <begin position="1"/>
        <end position="28"/>
    </location>
</feature>